<keyword evidence="6" id="KW-0067">ATP-binding</keyword>
<evidence type="ECO:0000256" key="4">
    <source>
        <dbReference type="ARBA" id="ARBA00022801"/>
    </source>
</evidence>
<evidence type="ECO:0000256" key="8">
    <source>
        <dbReference type="ARBA" id="ARBA00023136"/>
    </source>
</evidence>
<dbReference type="InterPro" id="IPR057842">
    <property type="entry name" value="WH_MER3"/>
</dbReference>
<comment type="subcellular location">
    <subcellularLocation>
        <location evidence="1">Membrane</location>
        <topology evidence="1">Multi-pass membrane protein</topology>
    </subcellularLocation>
</comment>
<protein>
    <submittedName>
        <fullName evidence="11">Uncharacterized protein</fullName>
    </submittedName>
</protein>
<dbReference type="Gene3D" id="1.10.3380.10">
    <property type="entry name" value="Sec63 N-terminal domain-like domain"/>
    <property type="match status" value="1"/>
</dbReference>
<keyword evidence="5" id="KW-0347">Helicase</keyword>
<evidence type="ECO:0000256" key="6">
    <source>
        <dbReference type="ARBA" id="ARBA00022840"/>
    </source>
</evidence>
<evidence type="ECO:0000259" key="9">
    <source>
        <dbReference type="Pfam" id="PF02889"/>
    </source>
</evidence>
<evidence type="ECO:0000256" key="7">
    <source>
        <dbReference type="ARBA" id="ARBA00022989"/>
    </source>
</evidence>
<proteinExistence type="predicted"/>
<dbReference type="GO" id="GO:0003723">
    <property type="term" value="F:RNA binding"/>
    <property type="evidence" value="ECO:0007669"/>
    <property type="project" value="TreeGrafter"/>
</dbReference>
<feature type="domain" description="SEC63" evidence="9">
    <location>
        <begin position="157"/>
        <end position="236"/>
    </location>
</feature>
<dbReference type="EMBL" id="UYYB01009755">
    <property type="protein sequence ID" value="VDM68714.1"/>
    <property type="molecule type" value="Genomic_DNA"/>
</dbReference>
<feature type="domain" description="MER3 helicase-like winged helix" evidence="10">
    <location>
        <begin position="21"/>
        <end position="49"/>
    </location>
</feature>
<evidence type="ECO:0000313" key="11">
    <source>
        <dbReference type="EMBL" id="VDM68714.1"/>
    </source>
</evidence>
<sequence>MCQSSKKDFFKKFLYEPLPVESHLDHCLHDHFNAEIVTKTIENKQDAIDVRLLSFSLGGKNCYCKGPRFKSIELCTRGLMEKAPDSGSGNGAKMCFFKYLTWTFLYRRMTQNPNYYNLQEISHRHLSDALSELVENTLKDLENSKCIAVKDDMDTMPLNLGMIAAYYYISYTTIELFSMSLQAKTKLRALIEIIANASEFASIPMRHREDMILKQLAARLPGQLKNQKFSDPHVKV</sequence>
<dbReference type="GO" id="GO:0005524">
    <property type="term" value="F:ATP binding"/>
    <property type="evidence" value="ECO:0007669"/>
    <property type="project" value="UniProtKB-KW"/>
</dbReference>
<keyword evidence="8" id="KW-0472">Membrane</keyword>
<dbReference type="PANTHER" id="PTHR24075">
    <property type="entry name" value="SEC63 DOMAIN-CONTAINING"/>
    <property type="match status" value="1"/>
</dbReference>
<reference evidence="11 12" key="1">
    <citation type="submission" date="2018-11" db="EMBL/GenBank/DDBJ databases">
        <authorList>
            <consortium name="Pathogen Informatics"/>
        </authorList>
    </citation>
    <scope>NUCLEOTIDE SEQUENCE [LARGE SCALE GENOMIC DNA]</scope>
</reference>
<evidence type="ECO:0000259" key="10">
    <source>
        <dbReference type="Pfam" id="PF23445"/>
    </source>
</evidence>
<evidence type="ECO:0000256" key="5">
    <source>
        <dbReference type="ARBA" id="ARBA00022806"/>
    </source>
</evidence>
<accession>A0A3P7IT64</accession>
<dbReference type="GO" id="GO:0016787">
    <property type="term" value="F:hydrolase activity"/>
    <property type="evidence" value="ECO:0007669"/>
    <property type="project" value="UniProtKB-KW"/>
</dbReference>
<dbReference type="Pfam" id="PF02889">
    <property type="entry name" value="Sec63"/>
    <property type="match status" value="1"/>
</dbReference>
<dbReference type="GO" id="GO:0000388">
    <property type="term" value="P:spliceosome conformational change to release U4 (or U4atac) and U1 (or U11)"/>
    <property type="evidence" value="ECO:0007669"/>
    <property type="project" value="TreeGrafter"/>
</dbReference>
<evidence type="ECO:0000256" key="3">
    <source>
        <dbReference type="ARBA" id="ARBA00022741"/>
    </source>
</evidence>
<keyword evidence="12" id="KW-1185">Reference proteome</keyword>
<feature type="domain" description="MER3 helicase-like winged helix" evidence="10">
    <location>
        <begin position="98"/>
        <end position="150"/>
    </location>
</feature>
<dbReference type="GO" id="GO:0003724">
    <property type="term" value="F:RNA helicase activity"/>
    <property type="evidence" value="ECO:0007669"/>
    <property type="project" value="TreeGrafter"/>
</dbReference>
<dbReference type="Proteomes" id="UP000270094">
    <property type="component" value="Unassembled WGS sequence"/>
</dbReference>
<dbReference type="Gene3D" id="1.10.10.10">
    <property type="entry name" value="Winged helix-like DNA-binding domain superfamily/Winged helix DNA-binding domain"/>
    <property type="match status" value="2"/>
</dbReference>
<evidence type="ECO:0000256" key="2">
    <source>
        <dbReference type="ARBA" id="ARBA00022692"/>
    </source>
</evidence>
<dbReference type="OrthoDB" id="5575at2759"/>
<evidence type="ECO:0000313" key="12">
    <source>
        <dbReference type="Proteomes" id="UP000270094"/>
    </source>
</evidence>
<dbReference type="Pfam" id="PF23445">
    <property type="entry name" value="WHD_SNRNP200"/>
    <property type="match status" value="2"/>
</dbReference>
<keyword evidence="7" id="KW-1133">Transmembrane helix</keyword>
<keyword evidence="2" id="KW-0812">Transmembrane</keyword>
<keyword evidence="3" id="KW-0547">Nucleotide-binding</keyword>
<dbReference type="FunFam" id="1.10.10.10:FF:000012">
    <property type="entry name" value="U5 small nuclear ribonucleoprotein helicase"/>
    <property type="match status" value="1"/>
</dbReference>
<dbReference type="GO" id="GO:0005681">
    <property type="term" value="C:spliceosomal complex"/>
    <property type="evidence" value="ECO:0007669"/>
    <property type="project" value="TreeGrafter"/>
</dbReference>
<evidence type="ECO:0000256" key="1">
    <source>
        <dbReference type="ARBA" id="ARBA00004141"/>
    </source>
</evidence>
<dbReference type="AlphaFoldDB" id="A0A3P7IT64"/>
<dbReference type="InterPro" id="IPR004179">
    <property type="entry name" value="Sec63-dom"/>
</dbReference>
<dbReference type="InterPro" id="IPR036388">
    <property type="entry name" value="WH-like_DNA-bd_sf"/>
</dbReference>
<keyword evidence="4" id="KW-0378">Hydrolase</keyword>
<name>A0A3P7IT64_STRVU</name>
<gene>
    <name evidence="11" type="ORF">SVUK_LOCUS3712</name>
</gene>
<organism evidence="11 12">
    <name type="scientific">Strongylus vulgaris</name>
    <name type="common">Blood worm</name>
    <dbReference type="NCBI Taxonomy" id="40348"/>
    <lineage>
        <taxon>Eukaryota</taxon>
        <taxon>Metazoa</taxon>
        <taxon>Ecdysozoa</taxon>
        <taxon>Nematoda</taxon>
        <taxon>Chromadorea</taxon>
        <taxon>Rhabditida</taxon>
        <taxon>Rhabditina</taxon>
        <taxon>Rhabditomorpha</taxon>
        <taxon>Strongyloidea</taxon>
        <taxon>Strongylidae</taxon>
        <taxon>Strongylus</taxon>
    </lineage>
</organism>
<dbReference type="GO" id="GO:0016020">
    <property type="term" value="C:membrane"/>
    <property type="evidence" value="ECO:0007669"/>
    <property type="project" value="UniProtKB-SubCell"/>
</dbReference>
<dbReference type="PANTHER" id="PTHR24075:SF5">
    <property type="entry name" value="U5 SMALL NUCLEAR RIBONUCLEOPROTEIN 200 KDA HELICASE"/>
    <property type="match status" value="1"/>
</dbReference>
<dbReference type="SUPFAM" id="SSF158702">
    <property type="entry name" value="Sec63 N-terminal domain-like"/>
    <property type="match status" value="1"/>
</dbReference>